<accession>A0A6N3F148</accession>
<evidence type="ECO:0000256" key="3">
    <source>
        <dbReference type="ARBA" id="ARBA00006753"/>
    </source>
</evidence>
<evidence type="ECO:0000256" key="5">
    <source>
        <dbReference type="ARBA" id="ARBA00013376"/>
    </source>
</evidence>
<dbReference type="FunFam" id="3.30.360.10:FF:000005">
    <property type="entry name" value="Homoserine dehydrogenase"/>
    <property type="match status" value="1"/>
</dbReference>
<protein>
    <recommendedName>
        <fullName evidence="5">Homoserine dehydrogenase</fullName>
        <ecNumber evidence="4">1.1.1.3</ecNumber>
    </recommendedName>
</protein>
<comment type="similarity">
    <text evidence="3">Belongs to the homoserine dehydrogenase family.</text>
</comment>
<dbReference type="SUPFAM" id="SSF51735">
    <property type="entry name" value="NAD(P)-binding Rossmann-fold domains"/>
    <property type="match status" value="1"/>
</dbReference>
<comment type="pathway">
    <text evidence="2">Amino-acid biosynthesis; L-methionine biosynthesis via de novo pathway; L-homoserine from L-aspartate: step 3/3.</text>
</comment>
<dbReference type="SUPFAM" id="SSF55347">
    <property type="entry name" value="Glyceraldehyde-3-phosphate dehydrogenase-like, C-terminal domain"/>
    <property type="match status" value="1"/>
</dbReference>
<dbReference type="InterPro" id="IPR001342">
    <property type="entry name" value="HDH_cat"/>
</dbReference>
<evidence type="ECO:0000256" key="10">
    <source>
        <dbReference type="PIRSR" id="PIRSR036497-1"/>
    </source>
</evidence>
<dbReference type="PANTHER" id="PTHR43331:SF1">
    <property type="entry name" value="HOMOSERINE DEHYDROGENASE"/>
    <property type="match status" value="1"/>
</dbReference>
<dbReference type="Pfam" id="PF00742">
    <property type="entry name" value="Homoserine_dh"/>
    <property type="match status" value="1"/>
</dbReference>
<comment type="catalytic activity">
    <reaction evidence="9">
        <text>L-homoserine + NADP(+) = L-aspartate 4-semialdehyde + NADPH + H(+)</text>
        <dbReference type="Rhea" id="RHEA:15761"/>
        <dbReference type="ChEBI" id="CHEBI:15378"/>
        <dbReference type="ChEBI" id="CHEBI:57476"/>
        <dbReference type="ChEBI" id="CHEBI:57783"/>
        <dbReference type="ChEBI" id="CHEBI:58349"/>
        <dbReference type="ChEBI" id="CHEBI:537519"/>
        <dbReference type="EC" id="1.1.1.3"/>
    </reaction>
    <physiologicalReaction direction="right-to-left" evidence="9">
        <dbReference type="Rhea" id="RHEA:15763"/>
    </physiologicalReaction>
</comment>
<dbReference type="RefSeq" id="WP_156626941.1">
    <property type="nucleotide sequence ID" value="NZ_CACRTO010000025.1"/>
</dbReference>
<feature type="binding site" evidence="11">
    <location>
        <position position="119"/>
    </location>
    <ligand>
        <name>NADPH</name>
        <dbReference type="ChEBI" id="CHEBI:57783"/>
    </ligand>
</feature>
<dbReference type="Gene3D" id="3.30.360.10">
    <property type="entry name" value="Dihydrodipicolinate Reductase, domain 2"/>
    <property type="match status" value="1"/>
</dbReference>
<dbReference type="GO" id="GO:0004412">
    <property type="term" value="F:homoserine dehydrogenase activity"/>
    <property type="evidence" value="ECO:0007669"/>
    <property type="project" value="UniProtKB-EC"/>
</dbReference>
<feature type="domain" description="Homoserine dehydrogenase catalytic" evidence="12">
    <location>
        <begin position="151"/>
        <end position="329"/>
    </location>
</feature>
<gene>
    <name evidence="13" type="primary">hom_2</name>
    <name evidence="13" type="ORF">CTLFYP3_02507</name>
</gene>
<dbReference type="EMBL" id="CACRTO010000025">
    <property type="protein sequence ID" value="VYU45798.1"/>
    <property type="molecule type" value="Genomic_DNA"/>
</dbReference>
<keyword evidence="6" id="KW-0028">Amino-acid biosynthesis</keyword>
<dbReference type="PIRSF" id="PIRSF036497">
    <property type="entry name" value="HDH_short"/>
    <property type="match status" value="1"/>
</dbReference>
<dbReference type="EC" id="1.1.1.3" evidence="4"/>
<dbReference type="GO" id="GO:0009088">
    <property type="term" value="P:threonine biosynthetic process"/>
    <property type="evidence" value="ECO:0007669"/>
    <property type="project" value="UniProtKB-UniPathway"/>
</dbReference>
<evidence type="ECO:0000256" key="11">
    <source>
        <dbReference type="PIRSR" id="PIRSR036497-2"/>
    </source>
</evidence>
<dbReference type="UniPathway" id="UPA00050">
    <property type="reaction ID" value="UER00063"/>
</dbReference>
<dbReference type="PANTHER" id="PTHR43331">
    <property type="entry name" value="HOMOSERINE DEHYDROGENASE"/>
    <property type="match status" value="1"/>
</dbReference>
<dbReference type="InterPro" id="IPR036291">
    <property type="entry name" value="NAD(P)-bd_dom_sf"/>
</dbReference>
<proteinExistence type="inferred from homology"/>
<evidence type="ECO:0000256" key="1">
    <source>
        <dbReference type="ARBA" id="ARBA00005056"/>
    </source>
</evidence>
<evidence type="ECO:0000256" key="2">
    <source>
        <dbReference type="ARBA" id="ARBA00005062"/>
    </source>
</evidence>
<keyword evidence="6" id="KW-0791">Threonine biosynthesis</keyword>
<keyword evidence="11" id="KW-0521">NADP</keyword>
<dbReference type="AlphaFoldDB" id="A0A6N3F148"/>
<organism evidence="13">
    <name type="scientific">Clostridium tertium</name>
    <dbReference type="NCBI Taxonomy" id="1559"/>
    <lineage>
        <taxon>Bacteria</taxon>
        <taxon>Bacillati</taxon>
        <taxon>Bacillota</taxon>
        <taxon>Clostridia</taxon>
        <taxon>Eubacteriales</taxon>
        <taxon>Clostridiaceae</taxon>
        <taxon>Clostridium</taxon>
    </lineage>
</organism>
<comment type="pathway">
    <text evidence="1">Amino-acid biosynthesis; L-threonine biosynthesis; L-threonine from L-aspartate: step 3/5.</text>
</comment>
<sequence>MDIGIIGFGGVSKAFIKLLIDKENYLKKKNLEIKVKYIIKSNGGIYNKEGINIKELVNKDSNLTDFNFKENIDIHKIIENKDVDTLVELTSTNIETGEPGLTHIRLALENNINVVTGNKGPILLEYKKLKSIADKGGLALGIGCTTGGALPSINVGNYDIAGSEILSIEGILNGTSNYILSEMYESEVEYTDALNKAISLGIAEANYKLDVEGYDTASKTLILANVLMDGNLSIKDINIEGIDNIKKEDILDEKYRGNKIKLIGKAYKEDNEIHAYVRPEVITKEHPLYFVDNKNKGVNYSTDTLGNISIIGGASGTINAAASILRDIVNMDRGIK</sequence>
<name>A0A6N3F148_9CLOT</name>
<evidence type="ECO:0000313" key="13">
    <source>
        <dbReference type="EMBL" id="VYU45798.1"/>
    </source>
</evidence>
<evidence type="ECO:0000256" key="6">
    <source>
        <dbReference type="ARBA" id="ARBA00022697"/>
    </source>
</evidence>
<evidence type="ECO:0000256" key="8">
    <source>
        <dbReference type="ARBA" id="ARBA00023053"/>
    </source>
</evidence>
<dbReference type="Gene3D" id="3.40.50.720">
    <property type="entry name" value="NAD(P)-binding Rossmann-like Domain"/>
    <property type="match status" value="1"/>
</dbReference>
<evidence type="ECO:0000259" key="12">
    <source>
        <dbReference type="Pfam" id="PF00742"/>
    </source>
</evidence>
<feature type="active site" description="Proton donor" evidence="10">
    <location>
        <position position="219"/>
    </location>
</feature>
<reference evidence="13" key="1">
    <citation type="submission" date="2019-11" db="EMBL/GenBank/DDBJ databases">
        <authorList>
            <person name="Feng L."/>
        </authorList>
    </citation>
    <scope>NUCLEOTIDE SEQUENCE</scope>
    <source>
        <strain evidence="13">CTertiumLFYP3</strain>
    </source>
</reference>
<evidence type="ECO:0000256" key="9">
    <source>
        <dbReference type="ARBA" id="ARBA00048841"/>
    </source>
</evidence>
<dbReference type="UniPathway" id="UPA00051">
    <property type="reaction ID" value="UER00465"/>
</dbReference>
<feature type="binding site" evidence="11">
    <location>
        <position position="204"/>
    </location>
    <ligand>
        <name>L-homoserine</name>
        <dbReference type="ChEBI" id="CHEBI:57476"/>
    </ligand>
</feature>
<keyword evidence="7 13" id="KW-0560">Oxidoreductase</keyword>
<keyword evidence="8" id="KW-0915">Sodium</keyword>
<evidence type="ECO:0000256" key="4">
    <source>
        <dbReference type="ARBA" id="ARBA00013213"/>
    </source>
</evidence>
<dbReference type="InterPro" id="IPR022697">
    <property type="entry name" value="HDH_short"/>
</dbReference>
<evidence type="ECO:0000256" key="7">
    <source>
        <dbReference type="ARBA" id="ARBA00023002"/>
    </source>
</evidence>